<dbReference type="InterPro" id="IPR018631">
    <property type="entry name" value="AAA-ATPase-like_dom"/>
</dbReference>
<evidence type="ECO:0000259" key="1">
    <source>
        <dbReference type="Pfam" id="PF09820"/>
    </source>
</evidence>
<dbReference type="AlphaFoldDB" id="A0A426DGM2"/>
<name>A0A426DGM2_9FIRM</name>
<dbReference type="EMBL" id="RHJS01000002">
    <property type="protein sequence ID" value="RRK31904.1"/>
    <property type="molecule type" value="Genomic_DNA"/>
</dbReference>
<accession>A0A426DGM2</accession>
<dbReference type="Proteomes" id="UP000274920">
    <property type="component" value="Unassembled WGS sequence"/>
</dbReference>
<comment type="caution">
    <text evidence="2">The sequence shown here is derived from an EMBL/GenBank/DDBJ whole genome shotgun (WGS) entry which is preliminary data.</text>
</comment>
<sequence>MKANISIGSQSFEKIRITKSFYIDKTDFIREWWEKNDDVTLITRPRRFGKNAQLLALRKKR</sequence>
<keyword evidence="3" id="KW-1185">Reference proteome</keyword>
<proteinExistence type="predicted"/>
<dbReference type="PANTHER" id="PTHR34825">
    <property type="entry name" value="CONSERVED PROTEIN, WITH A WEAK D-GALACTARATE DEHYDRATASE/ALTRONATE HYDROLASE DOMAIN"/>
    <property type="match status" value="1"/>
</dbReference>
<reference evidence="2" key="1">
    <citation type="submission" date="2018-10" db="EMBL/GenBank/DDBJ databases">
        <title>Schaedlerella arabinophila gen. nov. sp. nov., isolated from the mouse intestinal tract and comparative analysis with the genome of the closely related altered Schaedler flora strain ASF502.</title>
        <authorList>
            <person name="Miyake S."/>
            <person name="Soh M."/>
            <person name="Seedorf H."/>
        </authorList>
    </citation>
    <scope>NUCLEOTIDE SEQUENCE [LARGE SCALE GENOMIC DNA]</scope>
    <source>
        <strain evidence="2">DSM 106076</strain>
    </source>
</reference>
<evidence type="ECO:0000313" key="2">
    <source>
        <dbReference type="EMBL" id="RRK31904.1"/>
    </source>
</evidence>
<organism evidence="2 3">
    <name type="scientific">Schaedlerella arabinosiphila</name>
    <dbReference type="NCBI Taxonomy" id="2044587"/>
    <lineage>
        <taxon>Bacteria</taxon>
        <taxon>Bacillati</taxon>
        <taxon>Bacillota</taxon>
        <taxon>Clostridia</taxon>
        <taxon>Lachnospirales</taxon>
        <taxon>Lachnospiraceae</taxon>
        <taxon>Schaedlerella</taxon>
    </lineage>
</organism>
<gene>
    <name evidence="2" type="ORF">EBB54_11380</name>
</gene>
<evidence type="ECO:0000313" key="3">
    <source>
        <dbReference type="Proteomes" id="UP000274920"/>
    </source>
</evidence>
<dbReference type="Pfam" id="PF09820">
    <property type="entry name" value="AAA-ATPase_like"/>
    <property type="match status" value="1"/>
</dbReference>
<protein>
    <recommendedName>
        <fullName evidence="1">AAA-ATPase-like domain-containing protein</fullName>
    </recommendedName>
</protein>
<feature type="domain" description="AAA-ATPase-like" evidence="1">
    <location>
        <begin position="7"/>
        <end position="54"/>
    </location>
</feature>
<dbReference type="PANTHER" id="PTHR34825:SF1">
    <property type="entry name" value="AAA-ATPASE-LIKE DOMAIN-CONTAINING PROTEIN"/>
    <property type="match status" value="1"/>
</dbReference>